<dbReference type="AlphaFoldDB" id="A0A1S8KYM6"/>
<dbReference type="STRING" id="84029.CROST_38520"/>
<keyword evidence="3" id="KW-1185">Reference proteome</keyword>
<organism evidence="2 3">
    <name type="scientific">Clostridium felsineum</name>
    <dbReference type="NCBI Taxonomy" id="36839"/>
    <lineage>
        <taxon>Bacteria</taxon>
        <taxon>Bacillati</taxon>
        <taxon>Bacillota</taxon>
        <taxon>Clostridia</taxon>
        <taxon>Eubacteriales</taxon>
        <taxon>Clostridiaceae</taxon>
        <taxon>Clostridium</taxon>
    </lineage>
</organism>
<reference evidence="2 3" key="1">
    <citation type="submission" date="2022-04" db="EMBL/GenBank/DDBJ databases">
        <title>Genome sequence of C. roseum typestrain.</title>
        <authorList>
            <person name="Poehlein A."/>
            <person name="Schoch T."/>
            <person name="Duerre P."/>
            <person name="Daniel R."/>
        </authorList>
    </citation>
    <scope>NUCLEOTIDE SEQUENCE [LARGE SCALE GENOMIC DNA]</scope>
    <source>
        <strain evidence="2 3">DSM 7320</strain>
    </source>
</reference>
<dbReference type="Proteomes" id="UP000190951">
    <property type="component" value="Chromosome"/>
</dbReference>
<sequence length="175" mass="21398">MYYNKYICADMSTDEPLPSNEDNRHHHHHNSSQENNHKQEDEDYNMDFHSCPFMNYLPIMSNKKSSNKNSFYPMMNPAGVQNMCPFYAMFQNMNNFQMQQDYDCPTCGNRDSYDDDTYYYDDFDSSYNDDFIDTDYISEPLYDDEEYRHHHKRRRRRRPICPYYPHCKSMCCHHR</sequence>
<evidence type="ECO:0000313" key="3">
    <source>
        <dbReference type="Proteomes" id="UP000190951"/>
    </source>
</evidence>
<gene>
    <name evidence="2" type="ORF">CROST_036180</name>
</gene>
<evidence type="ECO:0000313" key="2">
    <source>
        <dbReference type="EMBL" id="URZ12873.1"/>
    </source>
</evidence>
<accession>A0A1S8KYM6</accession>
<dbReference type="RefSeq" id="WP_077832245.1">
    <property type="nucleotide sequence ID" value="NZ_CP096983.1"/>
</dbReference>
<protein>
    <submittedName>
        <fullName evidence="2">Uncharacterized protein</fullName>
    </submittedName>
</protein>
<evidence type="ECO:0000256" key="1">
    <source>
        <dbReference type="SAM" id="MobiDB-lite"/>
    </source>
</evidence>
<proteinExistence type="predicted"/>
<dbReference type="KEGG" id="crw:CROST_036180"/>
<feature type="region of interest" description="Disordered" evidence="1">
    <location>
        <begin position="14"/>
        <end position="39"/>
    </location>
</feature>
<dbReference type="EMBL" id="CP096983">
    <property type="protein sequence ID" value="URZ12873.1"/>
    <property type="molecule type" value="Genomic_DNA"/>
</dbReference>
<name>A0A1S8KYM6_9CLOT</name>